<dbReference type="EMBL" id="JBFMKM010000001">
    <property type="protein sequence ID" value="KAL1311769.1"/>
    <property type="molecule type" value="Genomic_DNA"/>
</dbReference>
<evidence type="ECO:0000256" key="2">
    <source>
        <dbReference type="SAM" id="Phobius"/>
    </source>
</evidence>
<feature type="compositionally biased region" description="Polar residues" evidence="1">
    <location>
        <begin position="330"/>
        <end position="351"/>
    </location>
</feature>
<feature type="transmembrane region" description="Helical" evidence="2">
    <location>
        <begin position="134"/>
        <end position="158"/>
    </location>
</feature>
<feature type="transmembrane region" description="Helical" evidence="2">
    <location>
        <begin position="178"/>
        <end position="199"/>
    </location>
</feature>
<evidence type="ECO:0000256" key="1">
    <source>
        <dbReference type="SAM" id="MobiDB-lite"/>
    </source>
</evidence>
<dbReference type="PANTHER" id="PTHR35184">
    <property type="entry name" value="YALI0C10208P"/>
    <property type="match status" value="1"/>
</dbReference>
<feature type="transmembrane region" description="Helical" evidence="2">
    <location>
        <begin position="24"/>
        <end position="47"/>
    </location>
</feature>
<gene>
    <name evidence="3" type="ORF">AAFC00_001855</name>
</gene>
<evidence type="ECO:0000313" key="4">
    <source>
        <dbReference type="Proteomes" id="UP001562354"/>
    </source>
</evidence>
<evidence type="ECO:0000313" key="3">
    <source>
        <dbReference type="EMBL" id="KAL1311769.1"/>
    </source>
</evidence>
<keyword evidence="4" id="KW-1185">Reference proteome</keyword>
<dbReference type="PANTHER" id="PTHR35184:SF1">
    <property type="entry name" value="INTEGRAL MEMBRANE PROTEIN"/>
    <property type="match status" value="1"/>
</dbReference>
<dbReference type="RefSeq" id="XP_069204618.1">
    <property type="nucleotide sequence ID" value="XM_069341107.1"/>
</dbReference>
<feature type="region of interest" description="Disordered" evidence="1">
    <location>
        <begin position="324"/>
        <end position="362"/>
    </location>
</feature>
<keyword evidence="2" id="KW-1133">Transmembrane helix</keyword>
<organism evidence="3 4">
    <name type="scientific">Neodothiora populina</name>
    <dbReference type="NCBI Taxonomy" id="2781224"/>
    <lineage>
        <taxon>Eukaryota</taxon>
        <taxon>Fungi</taxon>
        <taxon>Dikarya</taxon>
        <taxon>Ascomycota</taxon>
        <taxon>Pezizomycotina</taxon>
        <taxon>Dothideomycetes</taxon>
        <taxon>Dothideomycetidae</taxon>
        <taxon>Dothideales</taxon>
        <taxon>Dothioraceae</taxon>
        <taxon>Neodothiora</taxon>
    </lineage>
</organism>
<dbReference type="GeneID" id="95975558"/>
<protein>
    <recommendedName>
        <fullName evidence="5">Pheromone receptor</fullName>
    </recommendedName>
</protein>
<feature type="transmembrane region" description="Helical" evidence="2">
    <location>
        <begin position="268"/>
        <end position="288"/>
    </location>
</feature>
<feature type="transmembrane region" description="Helical" evidence="2">
    <location>
        <begin position="220"/>
        <end position="239"/>
    </location>
</feature>
<keyword evidence="2" id="KW-0812">Transmembrane</keyword>
<name>A0ABR3PRF4_9PEZI</name>
<comment type="caution">
    <text evidence="3">The sequence shown here is derived from an EMBL/GenBank/DDBJ whole genome shotgun (WGS) entry which is preliminary data.</text>
</comment>
<feature type="transmembrane region" description="Helical" evidence="2">
    <location>
        <begin position="91"/>
        <end position="113"/>
    </location>
</feature>
<keyword evidence="2" id="KW-0472">Membrane</keyword>
<dbReference type="Proteomes" id="UP001562354">
    <property type="component" value="Unassembled WGS sequence"/>
</dbReference>
<sequence length="447" mass="49078">MADSTTQTAPYRPTDQALGGTPTIIPDIPICGAFMALYLLSGLWHQLILIKDKKMGRKFVFCGMMAGLSWIRLVTMSLRMAWAVYPQSIRLGIAAGIFLNVGTVLLYFVNLFFTQRIVRAQHPHFGWSKFFSPIVPMFCGILVLSVIMVIVVSIQSFYTLSTNTRRIDRTIQLCVETTFAAVAFVPLLVVVLSTLVRQIPHIKHKQEYDKFGAGSMRTKIILVCITSFLLTSADAIKAGTSHLRPIPQVVPGSDPLVSEATPWYFSRGIFYGLGLAPEIIVLYLYALFRVNLRFYIPNGAKGPHSYAGGFTFAGEPGNEKAMVGNRDSTRNLVGSSPSLAQSNGETTTSGHASRRSHSRTRESVISWGGISSDMFEHGIGEDGAEMMPYSNIYTHQELSMPHEILGAEQELGWNPKSGRWETRPISTSSSAIWGIGGSDPMAGGRAI</sequence>
<proteinExistence type="predicted"/>
<evidence type="ECO:0008006" key="5">
    <source>
        <dbReference type="Google" id="ProtNLM"/>
    </source>
</evidence>
<feature type="transmembrane region" description="Helical" evidence="2">
    <location>
        <begin position="59"/>
        <end position="85"/>
    </location>
</feature>
<accession>A0ABR3PRF4</accession>
<reference evidence="3 4" key="1">
    <citation type="submission" date="2024-07" db="EMBL/GenBank/DDBJ databases">
        <title>Draft sequence of the Neodothiora populina.</title>
        <authorList>
            <person name="Drown D.D."/>
            <person name="Schuette U.S."/>
            <person name="Buechlein A.B."/>
            <person name="Rusch D.R."/>
            <person name="Winton L.W."/>
            <person name="Adams G.A."/>
        </authorList>
    </citation>
    <scope>NUCLEOTIDE SEQUENCE [LARGE SCALE GENOMIC DNA]</scope>
    <source>
        <strain evidence="3 4">CPC 39397</strain>
    </source>
</reference>